<comment type="similarity">
    <text evidence="5">Belongs to the Rap family.</text>
</comment>
<keyword evidence="2" id="KW-0963">Cytoplasm</keyword>
<feature type="chain" id="PRO_5005600373" description="TPR-repeat-containing protein" evidence="7">
    <location>
        <begin position="25"/>
        <end position="756"/>
    </location>
</feature>
<evidence type="ECO:0000313" key="8">
    <source>
        <dbReference type="EMBL" id="KOO07061.1"/>
    </source>
</evidence>
<keyword evidence="3" id="KW-0677">Repeat</keyword>
<sequence>MAKLRWARWLGALVLLLTTHVATATVYSSTMLSEANSLVDIVPKQSKQLASNYLAQRTLSAQTEQSPSSVSRDESDSRTRSPGSSIDALRILARAEFNLGNQHIALQHLAEAKGLATKYNLPFLKLDLQLLDIRMRWLMSGDSRAALSALDDWQTSFEQIQNPQQLARGLQYKMTMLKADIASVDGLSSKAESLYQIAKAHADESKSNYTSIQFHTTLGKHYLANKQYNLALSELLLSYWKAIESDSGILLAEVNRTLGQLFYERRVLDKASEHLSQAADFYDNYENSPLLAPTLKRIGDINYDQGKYNLALVHYFNAMDHERIQSNVESVIDIRISLAATYLHLVNYPLAEQYLDRAQTLLEYADIPRLKAHALLLEAGLASYKQNADAVLSNAQQALAIAKQTGDVSAQKSAYQLIYLGYELSGDYQNALEYLKHYNSLALIEQEKLDLISEDAFRQQKEFVEQTLHLVGQKKELEKTHNEYLKFQKITFTLFIISALLFIFILRRGHIISVQREELDRLNNDLFTHSRSGLKNLRMLNAKLPVSLEESINKFEKWHVGELIHEPLNDRLRFTMIDVPFLRNMYLQHGYEEGLKLERAFGEYLRERVKHPARIYHFSDANLLYIEPNSEQETDPELVFNKIQQWVAEFEPKRNINRIIRMGMADYPFLPRAYTAVNDKELVDILLMSTSTARTLSMKEHCSQWVYLKAIENAPAASLATGNIRKACKHSINQGLIKVHSSYKNEESIKKLLKDE</sequence>
<evidence type="ECO:0000313" key="9">
    <source>
        <dbReference type="Proteomes" id="UP000037530"/>
    </source>
</evidence>
<reference evidence="9" key="1">
    <citation type="submission" date="2015-08" db="EMBL/GenBank/DDBJ databases">
        <title>Vibrio galatheae sp. nov., a novel member of the Vibrionaceae family isolated from the Solomon Islands.</title>
        <authorList>
            <person name="Giubergia S."/>
            <person name="Machado H."/>
            <person name="Mateiu R.V."/>
            <person name="Gram L."/>
        </authorList>
    </citation>
    <scope>NUCLEOTIDE SEQUENCE [LARGE SCALE GENOMIC DNA]</scope>
    <source>
        <strain evidence="9">DSM 19134</strain>
    </source>
</reference>
<dbReference type="GO" id="GO:0005737">
    <property type="term" value="C:cytoplasm"/>
    <property type="evidence" value="ECO:0007669"/>
    <property type="project" value="UniProtKB-SubCell"/>
</dbReference>
<keyword evidence="7" id="KW-0732">Signal</keyword>
<comment type="subcellular location">
    <subcellularLocation>
        <location evidence="1">Cytoplasm</location>
    </subcellularLocation>
</comment>
<comment type="caution">
    <text evidence="8">The sequence shown here is derived from an EMBL/GenBank/DDBJ whole genome shotgun (WGS) entry which is preliminary data.</text>
</comment>
<evidence type="ECO:0000256" key="5">
    <source>
        <dbReference type="ARBA" id="ARBA00038253"/>
    </source>
</evidence>
<dbReference type="InterPro" id="IPR011990">
    <property type="entry name" value="TPR-like_helical_dom_sf"/>
</dbReference>
<dbReference type="Proteomes" id="UP000037530">
    <property type="component" value="Unassembled WGS sequence"/>
</dbReference>
<dbReference type="PANTHER" id="PTHR46630">
    <property type="entry name" value="TETRATRICOPEPTIDE REPEAT PROTEIN 29"/>
    <property type="match status" value="1"/>
</dbReference>
<keyword evidence="4" id="KW-0802">TPR repeat</keyword>
<dbReference type="RefSeq" id="WP_053409522.1">
    <property type="nucleotide sequence ID" value="NZ_LHPI01000012.1"/>
</dbReference>
<dbReference type="SUPFAM" id="SSF48452">
    <property type="entry name" value="TPR-like"/>
    <property type="match status" value="1"/>
</dbReference>
<keyword evidence="9" id="KW-1185">Reference proteome</keyword>
<dbReference type="InterPro" id="IPR019734">
    <property type="entry name" value="TPR_rpt"/>
</dbReference>
<evidence type="ECO:0000256" key="2">
    <source>
        <dbReference type="ARBA" id="ARBA00022490"/>
    </source>
</evidence>
<dbReference type="SMART" id="SM00028">
    <property type="entry name" value="TPR"/>
    <property type="match status" value="4"/>
</dbReference>
<evidence type="ECO:0000256" key="3">
    <source>
        <dbReference type="ARBA" id="ARBA00022737"/>
    </source>
</evidence>
<dbReference type="InterPro" id="IPR051476">
    <property type="entry name" value="Bac_ResReg_Asp_Phosphatase"/>
</dbReference>
<protein>
    <recommendedName>
        <fullName evidence="10">TPR-repeat-containing protein</fullName>
    </recommendedName>
</protein>
<evidence type="ECO:0000256" key="4">
    <source>
        <dbReference type="ARBA" id="ARBA00022803"/>
    </source>
</evidence>
<evidence type="ECO:0000256" key="7">
    <source>
        <dbReference type="SAM" id="SignalP"/>
    </source>
</evidence>
<proteinExistence type="inferred from homology"/>
<dbReference type="AlphaFoldDB" id="A0A0M0HYA7"/>
<evidence type="ECO:0008006" key="10">
    <source>
        <dbReference type="Google" id="ProtNLM"/>
    </source>
</evidence>
<name>A0A0M0HYA7_9VIBR</name>
<evidence type="ECO:0000256" key="1">
    <source>
        <dbReference type="ARBA" id="ARBA00004496"/>
    </source>
</evidence>
<dbReference type="Gene3D" id="1.25.40.10">
    <property type="entry name" value="Tetratricopeptide repeat domain"/>
    <property type="match status" value="2"/>
</dbReference>
<dbReference type="PANTHER" id="PTHR46630:SF1">
    <property type="entry name" value="TETRATRICOPEPTIDE REPEAT PROTEIN 29"/>
    <property type="match status" value="1"/>
</dbReference>
<organism evidence="8 9">
    <name type="scientific">Vibrio hepatarius</name>
    <dbReference type="NCBI Taxonomy" id="171383"/>
    <lineage>
        <taxon>Bacteria</taxon>
        <taxon>Pseudomonadati</taxon>
        <taxon>Pseudomonadota</taxon>
        <taxon>Gammaproteobacteria</taxon>
        <taxon>Vibrionales</taxon>
        <taxon>Vibrionaceae</taxon>
        <taxon>Vibrio</taxon>
        <taxon>Vibrio oreintalis group</taxon>
    </lineage>
</organism>
<dbReference type="STRING" id="171383.AKJ31_12925"/>
<feature type="region of interest" description="Disordered" evidence="6">
    <location>
        <begin position="58"/>
        <end position="83"/>
    </location>
</feature>
<evidence type="ECO:0000256" key="6">
    <source>
        <dbReference type="SAM" id="MobiDB-lite"/>
    </source>
</evidence>
<dbReference type="OrthoDB" id="5900357at2"/>
<feature type="signal peptide" evidence="7">
    <location>
        <begin position="1"/>
        <end position="24"/>
    </location>
</feature>
<dbReference type="EMBL" id="LHPI01000012">
    <property type="protein sequence ID" value="KOO07061.1"/>
    <property type="molecule type" value="Genomic_DNA"/>
</dbReference>
<gene>
    <name evidence="8" type="ORF">AKJ31_12925</name>
</gene>
<dbReference type="PATRIC" id="fig|171383.3.peg.2640"/>
<accession>A0A0M0HYA7</accession>